<keyword evidence="2" id="KW-1133">Transmembrane helix</keyword>
<proteinExistence type="predicted"/>
<dbReference type="EMBL" id="CAJPEX010005411">
    <property type="protein sequence ID" value="CAG0923582.1"/>
    <property type="molecule type" value="Genomic_DNA"/>
</dbReference>
<feature type="region of interest" description="Disordered" evidence="1">
    <location>
        <begin position="214"/>
        <end position="240"/>
    </location>
</feature>
<accession>A0A7R9BXL1</accession>
<name>A0A7R9BXL1_9CRUS</name>
<keyword evidence="4" id="KW-1185">Reference proteome</keyword>
<organism evidence="3">
    <name type="scientific">Notodromas monacha</name>
    <dbReference type="NCBI Taxonomy" id="399045"/>
    <lineage>
        <taxon>Eukaryota</taxon>
        <taxon>Metazoa</taxon>
        <taxon>Ecdysozoa</taxon>
        <taxon>Arthropoda</taxon>
        <taxon>Crustacea</taxon>
        <taxon>Oligostraca</taxon>
        <taxon>Ostracoda</taxon>
        <taxon>Podocopa</taxon>
        <taxon>Podocopida</taxon>
        <taxon>Cypridocopina</taxon>
        <taxon>Cypridoidea</taxon>
        <taxon>Cyprididae</taxon>
        <taxon>Notodromas</taxon>
    </lineage>
</organism>
<keyword evidence="2" id="KW-0812">Transmembrane</keyword>
<evidence type="ECO:0000313" key="3">
    <source>
        <dbReference type="EMBL" id="CAD7283430.1"/>
    </source>
</evidence>
<keyword evidence="2" id="KW-0472">Membrane</keyword>
<dbReference type="Proteomes" id="UP000678499">
    <property type="component" value="Unassembled WGS sequence"/>
</dbReference>
<evidence type="ECO:0000256" key="2">
    <source>
        <dbReference type="SAM" id="Phobius"/>
    </source>
</evidence>
<evidence type="ECO:0000313" key="4">
    <source>
        <dbReference type="Proteomes" id="UP000678499"/>
    </source>
</evidence>
<reference evidence="3" key="1">
    <citation type="submission" date="2020-11" db="EMBL/GenBank/DDBJ databases">
        <authorList>
            <person name="Tran Van P."/>
        </authorList>
    </citation>
    <scope>NUCLEOTIDE SEQUENCE</scope>
</reference>
<protein>
    <submittedName>
        <fullName evidence="3">Uncharacterized protein</fullName>
    </submittedName>
</protein>
<feature type="region of interest" description="Disordered" evidence="1">
    <location>
        <begin position="75"/>
        <end position="100"/>
    </location>
</feature>
<feature type="compositionally biased region" description="Polar residues" evidence="1">
    <location>
        <begin position="75"/>
        <end position="88"/>
    </location>
</feature>
<sequence length="387" mass="43153">MVTVKTSRWHQVMTHAAKNSYLEPFKVAELVTETEKNARDSYRLMEVSRADGDKDRLSQKNSILKTDGWGTPNYQANSFSELGETTNNPEKKSECSRQGGDFNDAALEEASMELETFADKILRMLISVERDGNEGPPFARALPDSLKWASVRLLVKAVAKSHLTPDRMQLSAKAYTKNMCPAQEPSFPDKKSDNCEPVEPIVDLPKESFLSFLPSPPPCGDGVEQQQSTPRFPRVDAGNDDASTLEMLSTNSVGGGAEDKQSQTEDVSNVVFLPPGLDVVSGCESREGEWRQSGPALRRRFSSHEQRTCSRPDSSIFCPQEINDPDGLKNMCRPSHHQAKPAASELYYEDDELMGFHERFQTMGFSIQVLIAFGVFCALLVFAFKHW</sequence>
<evidence type="ECO:0000256" key="1">
    <source>
        <dbReference type="SAM" id="MobiDB-lite"/>
    </source>
</evidence>
<feature type="transmembrane region" description="Helical" evidence="2">
    <location>
        <begin position="363"/>
        <end position="384"/>
    </location>
</feature>
<dbReference type="EMBL" id="OA887448">
    <property type="protein sequence ID" value="CAD7283430.1"/>
    <property type="molecule type" value="Genomic_DNA"/>
</dbReference>
<dbReference type="AlphaFoldDB" id="A0A7R9BXL1"/>
<gene>
    <name evidence="3" type="ORF">NMOB1V02_LOCUS11046</name>
</gene>